<organism evidence="1 2">
    <name type="scientific">Paracoccus acridae</name>
    <dbReference type="NCBI Taxonomy" id="1795310"/>
    <lineage>
        <taxon>Bacteria</taxon>
        <taxon>Pseudomonadati</taxon>
        <taxon>Pseudomonadota</taxon>
        <taxon>Alphaproteobacteria</taxon>
        <taxon>Rhodobacterales</taxon>
        <taxon>Paracoccaceae</taxon>
        <taxon>Paracoccus</taxon>
    </lineage>
</organism>
<reference evidence="2" key="1">
    <citation type="journal article" date="2019" name="Int. J. Syst. Evol. Microbiol.">
        <title>The Global Catalogue of Microorganisms (GCM) 10K type strain sequencing project: providing services to taxonomists for standard genome sequencing and annotation.</title>
        <authorList>
            <consortium name="The Broad Institute Genomics Platform"/>
            <consortium name="The Broad Institute Genome Sequencing Center for Infectious Disease"/>
            <person name="Wu L."/>
            <person name="Ma J."/>
        </authorList>
    </citation>
    <scope>NUCLEOTIDE SEQUENCE [LARGE SCALE GENOMIC DNA]</scope>
    <source>
        <strain evidence="2">CGMCC 1.15419</strain>
    </source>
</reference>
<protein>
    <submittedName>
        <fullName evidence="1">Uncharacterized protein</fullName>
    </submittedName>
</protein>
<name>A0ABQ1VE57_9RHOB</name>
<evidence type="ECO:0000313" key="2">
    <source>
        <dbReference type="Proteomes" id="UP000640509"/>
    </source>
</evidence>
<accession>A0ABQ1VE57</accession>
<keyword evidence="2" id="KW-1185">Reference proteome</keyword>
<comment type="caution">
    <text evidence="1">The sequence shown here is derived from an EMBL/GenBank/DDBJ whole genome shotgun (WGS) entry which is preliminary data.</text>
</comment>
<dbReference type="EMBL" id="BMIV01000001">
    <property type="protein sequence ID" value="GGF52732.1"/>
    <property type="molecule type" value="Genomic_DNA"/>
</dbReference>
<sequence length="75" mass="8528">MHPQRQFGIADSTLFLKKGQDPAVYCIKIGHDGIFFDRRADFHLFLRLTGIIRPNLRSTLRQAGATLAQNKGRMT</sequence>
<dbReference type="Proteomes" id="UP000640509">
    <property type="component" value="Unassembled WGS sequence"/>
</dbReference>
<proteinExistence type="predicted"/>
<gene>
    <name evidence="1" type="ORF">GCM10011402_00930</name>
</gene>
<evidence type="ECO:0000313" key="1">
    <source>
        <dbReference type="EMBL" id="GGF52732.1"/>
    </source>
</evidence>